<dbReference type="OrthoDB" id="7570189at2"/>
<dbReference type="AlphaFoldDB" id="A0A1Y5T7Y5"/>
<protein>
    <submittedName>
        <fullName evidence="1">Phage head-tail joining protein</fullName>
    </submittedName>
</protein>
<organism evidence="1 2">
    <name type="scientific">Roseisalinus antarcticus</name>
    <dbReference type="NCBI Taxonomy" id="254357"/>
    <lineage>
        <taxon>Bacteria</taxon>
        <taxon>Pseudomonadati</taxon>
        <taxon>Pseudomonadota</taxon>
        <taxon>Alphaproteobacteria</taxon>
        <taxon>Rhodobacterales</taxon>
        <taxon>Roseobacteraceae</taxon>
        <taxon>Roseisalinus</taxon>
    </lineage>
</organism>
<accession>A0A1Y5T7Y5</accession>
<dbReference type="InterPro" id="IPR008767">
    <property type="entry name" value="Phage_SPP1_head-tail_adaptor"/>
</dbReference>
<name>A0A1Y5T7Y5_9RHOB</name>
<reference evidence="1 2" key="1">
    <citation type="submission" date="2017-03" db="EMBL/GenBank/DDBJ databases">
        <authorList>
            <person name="Afonso C.L."/>
            <person name="Miller P.J."/>
            <person name="Scott M.A."/>
            <person name="Spackman E."/>
            <person name="Goraichik I."/>
            <person name="Dimitrov K.M."/>
            <person name="Suarez D.L."/>
            <person name="Swayne D.E."/>
        </authorList>
    </citation>
    <scope>NUCLEOTIDE SEQUENCE [LARGE SCALE GENOMIC DNA]</scope>
    <source>
        <strain evidence="1 2">CECT 7023</strain>
    </source>
</reference>
<sequence>MVRPILNRKLVLEAPDRSPDGAGGFAVTWVPLGQLWAEIDARTGAETKGPGAAMSRLRLKITTRAAPHGAASRPKAGQRLREGARLYRILAVGESDRWAQYLVCHAEEEFVR</sequence>
<dbReference type="InterPro" id="IPR038666">
    <property type="entry name" value="SSP1_head-tail_sf"/>
</dbReference>
<dbReference type="Pfam" id="PF05521">
    <property type="entry name" value="Phage_HCP"/>
    <property type="match status" value="1"/>
</dbReference>
<dbReference type="Proteomes" id="UP000193900">
    <property type="component" value="Unassembled WGS sequence"/>
</dbReference>
<gene>
    <name evidence="1" type="ORF">ROA7023_02446</name>
</gene>
<dbReference type="EMBL" id="FWFZ01000011">
    <property type="protein sequence ID" value="SLN54487.1"/>
    <property type="molecule type" value="Genomic_DNA"/>
</dbReference>
<evidence type="ECO:0000313" key="1">
    <source>
        <dbReference type="EMBL" id="SLN54487.1"/>
    </source>
</evidence>
<evidence type="ECO:0000313" key="2">
    <source>
        <dbReference type="Proteomes" id="UP000193900"/>
    </source>
</evidence>
<dbReference type="RefSeq" id="WP_085879291.1">
    <property type="nucleotide sequence ID" value="NZ_FWFZ01000011.1"/>
</dbReference>
<proteinExistence type="predicted"/>
<keyword evidence="2" id="KW-1185">Reference proteome</keyword>
<dbReference type="Gene3D" id="2.40.10.270">
    <property type="entry name" value="Bacteriophage SPP1 head-tail adaptor protein"/>
    <property type="match status" value="1"/>
</dbReference>